<dbReference type="Proteomes" id="UP001519654">
    <property type="component" value="Unassembled WGS sequence"/>
</dbReference>
<dbReference type="InterPro" id="IPR032710">
    <property type="entry name" value="NTF2-like_dom_sf"/>
</dbReference>
<dbReference type="Pfam" id="PF07366">
    <property type="entry name" value="SnoaL"/>
    <property type="match status" value="2"/>
</dbReference>
<reference evidence="2 3" key="1">
    <citation type="submission" date="2021-06" db="EMBL/GenBank/DDBJ databases">
        <title>Actinoplanes lichenicola sp. nov., and Actinoplanes ovalisporus sp. nov., isolated from lichen in Thailand.</title>
        <authorList>
            <person name="Saeng-In P."/>
            <person name="Kanchanasin P."/>
            <person name="Yuki M."/>
            <person name="Kudo T."/>
            <person name="Ohkuma M."/>
            <person name="Phongsopitanun W."/>
            <person name="Tanasupawat S."/>
        </authorList>
    </citation>
    <scope>NUCLEOTIDE SEQUENCE [LARGE SCALE GENOMIC DNA]</scope>
    <source>
        <strain evidence="2 3">NBRC 110975</strain>
    </source>
</reference>
<comment type="caution">
    <text evidence="2">The sequence shown here is derived from an EMBL/GenBank/DDBJ whole genome shotgun (WGS) entry which is preliminary data.</text>
</comment>
<sequence length="395" mass="44131">MGDNAEETGGPIIGPTLGDGPSKRTMPRDYRIALKPANGTDTRAAAAVREATGRRQSMNGFEDTYVDVIDYILRITHRIWEDQDVGYIYDTYAPGCFVFDDSGANWGVERVVTGTMQSLHAFPDLRSYADDVIWAGSDSEGFVTSHRYITTGHHLGPWQYGPATGRPVTMWGIANCVVKDNEIFEEWVLYNTATKLAQVGVNVAEAARAYGNEMHAFPAAGRYLPEVHRLEGGRKPEYYPELAPGEFDPEHFARKLFHDAYNRRDLSTIDRAYATTARWRSASNRSGTGPQDVKGFARSLMATFPDLGMRVDEVYWMGNDADGYRLSVRWSASGSHRGFGLYGSPTGRRVRLWGISQLYVSVTEHGPRVTEDWTMFNEFDVMAQILADEPAQLVP</sequence>
<name>A0ABS5YXG2_9ACTN</name>
<dbReference type="PANTHER" id="PTHR38436">
    <property type="entry name" value="POLYKETIDE CYCLASE SNOAL-LIKE DOMAIN"/>
    <property type="match status" value="1"/>
</dbReference>
<dbReference type="RefSeq" id="WP_215792372.1">
    <property type="nucleotide sequence ID" value="NZ_JAHKKG010000010.1"/>
</dbReference>
<protein>
    <submittedName>
        <fullName evidence="2">Ester cyclase</fullName>
    </submittedName>
</protein>
<dbReference type="SUPFAM" id="SSF54427">
    <property type="entry name" value="NTF2-like"/>
    <property type="match status" value="2"/>
</dbReference>
<evidence type="ECO:0000313" key="2">
    <source>
        <dbReference type="EMBL" id="MBU2668127.1"/>
    </source>
</evidence>
<keyword evidence="3" id="KW-1185">Reference proteome</keyword>
<organism evidence="2 3">
    <name type="scientific">Paractinoplanes bogorensis</name>
    <dbReference type="NCBI Taxonomy" id="1610840"/>
    <lineage>
        <taxon>Bacteria</taxon>
        <taxon>Bacillati</taxon>
        <taxon>Actinomycetota</taxon>
        <taxon>Actinomycetes</taxon>
        <taxon>Micromonosporales</taxon>
        <taxon>Micromonosporaceae</taxon>
        <taxon>Paractinoplanes</taxon>
    </lineage>
</organism>
<accession>A0ABS5YXG2</accession>
<evidence type="ECO:0000256" key="1">
    <source>
        <dbReference type="SAM" id="MobiDB-lite"/>
    </source>
</evidence>
<gene>
    <name evidence="2" type="ORF">KOI35_31915</name>
</gene>
<proteinExistence type="predicted"/>
<feature type="region of interest" description="Disordered" evidence="1">
    <location>
        <begin position="1"/>
        <end position="25"/>
    </location>
</feature>
<dbReference type="PANTHER" id="PTHR38436:SF1">
    <property type="entry name" value="ESTER CYCLASE"/>
    <property type="match status" value="1"/>
</dbReference>
<dbReference type="InterPro" id="IPR009959">
    <property type="entry name" value="Cyclase_SnoaL-like"/>
</dbReference>
<dbReference type="Gene3D" id="3.10.450.50">
    <property type="match status" value="2"/>
</dbReference>
<dbReference type="EMBL" id="JAHKKG010000010">
    <property type="protein sequence ID" value="MBU2668127.1"/>
    <property type="molecule type" value="Genomic_DNA"/>
</dbReference>
<evidence type="ECO:0000313" key="3">
    <source>
        <dbReference type="Proteomes" id="UP001519654"/>
    </source>
</evidence>